<evidence type="ECO:0000256" key="4">
    <source>
        <dbReference type="SAM" id="SignalP"/>
    </source>
</evidence>
<gene>
    <name evidence="5" type="ORF">LWI28_029132</name>
</gene>
<name>A0AAD5NMH2_ACENE</name>
<feature type="chain" id="PRO_5042292716" description="Beta-glucosidase 12-like" evidence="4">
    <location>
        <begin position="27"/>
        <end position="421"/>
    </location>
</feature>
<dbReference type="EMBL" id="JAJSOW010000105">
    <property type="protein sequence ID" value="KAI9166263.1"/>
    <property type="molecule type" value="Genomic_DNA"/>
</dbReference>
<comment type="caution">
    <text evidence="5">The sequence shown here is derived from an EMBL/GenBank/DDBJ whole genome shotgun (WGS) entry which is preliminary data.</text>
</comment>
<evidence type="ECO:0000256" key="3">
    <source>
        <dbReference type="RuleBase" id="RU003690"/>
    </source>
</evidence>
<evidence type="ECO:0000256" key="2">
    <source>
        <dbReference type="ARBA" id="ARBA00022801"/>
    </source>
</evidence>
<dbReference type="GO" id="GO:0005975">
    <property type="term" value="P:carbohydrate metabolic process"/>
    <property type="evidence" value="ECO:0007669"/>
    <property type="project" value="InterPro"/>
</dbReference>
<feature type="signal peptide" evidence="4">
    <location>
        <begin position="1"/>
        <end position="26"/>
    </location>
</feature>
<keyword evidence="6" id="KW-1185">Reference proteome</keyword>
<dbReference type="Gene3D" id="3.20.20.80">
    <property type="entry name" value="Glycosidases"/>
    <property type="match status" value="3"/>
</dbReference>
<evidence type="ECO:0000313" key="6">
    <source>
        <dbReference type="Proteomes" id="UP001064489"/>
    </source>
</evidence>
<proteinExistence type="inferred from homology"/>
<comment type="similarity">
    <text evidence="1 3">Belongs to the glycosyl hydrolase 1 family.</text>
</comment>
<sequence length="421" mass="47354">MAIIHGSLVCLLVLVTFLAQTHYIIANTTHPEDLSIFNRSSFSSEFIFGTASSSYQYEGAAKQDGRGPSIWDTFTHYSSGRCADDEGHELGCFQILYLLVKIITSDDFRDFAEVCYKEFGDRVKYWITINEPWTYSSMGYDLGTLAPGRCSKWVNSACEAGNSSTEPYLVSHHMLLSHAAAVKLYKHKYQRIQKGKIGITLASHWMVPYSKKKPNVEAAKRALDFMFGWFMEPLTYGDYPFSMRTLVGERLPKFSKKESMMVKGSLDFLGLNYYTGYYAANVAVANPVNISYSTDSLANQTRVDELKNSTLPLEEALKDPMRIDYYHRHLSFLHKAIKEGVNVKGYFAWSLLDNFAWASGYTVSRHGPAGRTWRSGRLSQGDGKTLPNNRFFSPFDECGISSSTIKSLIVVGYINDKGKGG</sequence>
<protein>
    <recommendedName>
        <fullName evidence="7">Beta-glucosidase 12-like</fullName>
    </recommendedName>
</protein>
<dbReference type="InterPro" id="IPR001360">
    <property type="entry name" value="Glyco_hydro_1"/>
</dbReference>
<dbReference type="GO" id="GO:0008422">
    <property type="term" value="F:beta-glucosidase activity"/>
    <property type="evidence" value="ECO:0007669"/>
    <property type="project" value="TreeGrafter"/>
</dbReference>
<dbReference type="Proteomes" id="UP001064489">
    <property type="component" value="Chromosome 10"/>
</dbReference>
<reference evidence="5" key="2">
    <citation type="submission" date="2023-02" db="EMBL/GenBank/DDBJ databases">
        <authorList>
            <person name="Swenson N.G."/>
            <person name="Wegrzyn J.L."/>
            <person name="Mcevoy S.L."/>
        </authorList>
    </citation>
    <scope>NUCLEOTIDE SEQUENCE</scope>
    <source>
        <strain evidence="5">91603</strain>
        <tissue evidence="5">Leaf</tissue>
    </source>
</reference>
<reference evidence="5" key="1">
    <citation type="journal article" date="2022" name="Plant J.">
        <title>Strategies of tolerance reflected in two North American maple genomes.</title>
        <authorList>
            <person name="McEvoy S.L."/>
            <person name="Sezen U.U."/>
            <person name="Trouern-Trend A."/>
            <person name="McMahon S.M."/>
            <person name="Schaberg P.G."/>
            <person name="Yang J."/>
            <person name="Wegrzyn J.L."/>
            <person name="Swenson N.G."/>
        </authorList>
    </citation>
    <scope>NUCLEOTIDE SEQUENCE</scope>
    <source>
        <strain evidence="5">91603</strain>
    </source>
</reference>
<accession>A0AAD5NMH2</accession>
<keyword evidence="2" id="KW-0378">Hydrolase</keyword>
<dbReference type="InterPro" id="IPR033132">
    <property type="entry name" value="GH_1_N_CS"/>
</dbReference>
<evidence type="ECO:0008006" key="7">
    <source>
        <dbReference type="Google" id="ProtNLM"/>
    </source>
</evidence>
<dbReference type="PRINTS" id="PR00131">
    <property type="entry name" value="GLHYDRLASE1"/>
</dbReference>
<organism evidence="5 6">
    <name type="scientific">Acer negundo</name>
    <name type="common">Box elder</name>
    <dbReference type="NCBI Taxonomy" id="4023"/>
    <lineage>
        <taxon>Eukaryota</taxon>
        <taxon>Viridiplantae</taxon>
        <taxon>Streptophyta</taxon>
        <taxon>Embryophyta</taxon>
        <taxon>Tracheophyta</taxon>
        <taxon>Spermatophyta</taxon>
        <taxon>Magnoliopsida</taxon>
        <taxon>eudicotyledons</taxon>
        <taxon>Gunneridae</taxon>
        <taxon>Pentapetalae</taxon>
        <taxon>rosids</taxon>
        <taxon>malvids</taxon>
        <taxon>Sapindales</taxon>
        <taxon>Sapindaceae</taxon>
        <taxon>Hippocastanoideae</taxon>
        <taxon>Acereae</taxon>
        <taxon>Acer</taxon>
    </lineage>
</organism>
<dbReference type="PROSITE" id="PS00653">
    <property type="entry name" value="GLYCOSYL_HYDROL_F1_2"/>
    <property type="match status" value="1"/>
</dbReference>
<dbReference type="InterPro" id="IPR017853">
    <property type="entry name" value="GH"/>
</dbReference>
<dbReference type="PANTHER" id="PTHR10353:SF318">
    <property type="entry name" value="BETA-GLUCOSIDASE 31-RELATED"/>
    <property type="match status" value="1"/>
</dbReference>
<evidence type="ECO:0000256" key="1">
    <source>
        <dbReference type="ARBA" id="ARBA00010838"/>
    </source>
</evidence>
<dbReference type="AlphaFoldDB" id="A0AAD5NMH2"/>
<keyword evidence="4" id="KW-0732">Signal</keyword>
<evidence type="ECO:0000313" key="5">
    <source>
        <dbReference type="EMBL" id="KAI9166263.1"/>
    </source>
</evidence>
<dbReference type="PANTHER" id="PTHR10353">
    <property type="entry name" value="GLYCOSYL HYDROLASE"/>
    <property type="match status" value="1"/>
</dbReference>
<dbReference type="Pfam" id="PF00232">
    <property type="entry name" value="Glyco_hydro_1"/>
    <property type="match status" value="3"/>
</dbReference>
<dbReference type="SUPFAM" id="SSF51445">
    <property type="entry name" value="(Trans)glycosidases"/>
    <property type="match status" value="1"/>
</dbReference>